<dbReference type="RefSeq" id="XP_073772644.1">
    <property type="nucleotide sequence ID" value="XM_073916543.1"/>
</dbReference>
<proteinExistence type="predicted"/>
<protein>
    <submittedName>
        <fullName evidence="2">Uncharacterized protein</fullName>
    </submittedName>
</protein>
<reference evidence="2" key="1">
    <citation type="submission" date="2025-08" db="UniProtKB">
        <authorList>
            <consortium name="RefSeq"/>
        </authorList>
    </citation>
    <scope>IDENTIFICATION</scope>
    <source>
        <strain evidence="2">Tuebingen</strain>
        <tissue evidence="2">Fibroblasts and whole tissue</tissue>
    </source>
</reference>
<dbReference type="Proteomes" id="UP000000437">
    <property type="component" value="Chromosome 11"/>
</dbReference>
<organism evidence="1 2">
    <name type="scientific">Danio rerio</name>
    <name type="common">Zebrafish</name>
    <name type="synonym">Brachydanio rerio</name>
    <dbReference type="NCBI Taxonomy" id="7955"/>
    <lineage>
        <taxon>Eukaryota</taxon>
        <taxon>Metazoa</taxon>
        <taxon>Chordata</taxon>
        <taxon>Craniata</taxon>
        <taxon>Vertebrata</taxon>
        <taxon>Euteleostomi</taxon>
        <taxon>Actinopterygii</taxon>
        <taxon>Neopterygii</taxon>
        <taxon>Teleostei</taxon>
        <taxon>Ostariophysi</taxon>
        <taxon>Cypriniformes</taxon>
        <taxon>Danionidae</taxon>
        <taxon>Danioninae</taxon>
        <taxon>Danio</taxon>
    </lineage>
</organism>
<evidence type="ECO:0000313" key="2">
    <source>
        <dbReference type="RefSeq" id="XP_073772644.1"/>
    </source>
</evidence>
<name>A0AC58GSE7_DANRE</name>
<evidence type="ECO:0000313" key="1">
    <source>
        <dbReference type="Proteomes" id="UP000000437"/>
    </source>
</evidence>
<sequence length="1996" mass="228187">MEAVHAEEAMEDTHSTHEEAHAVKQADEMSLPTVEISNPVVQQVRSSTRERSFTERGLEMREQEAKRQEKAFHKAYNSWKETAKDCRSTLKMFCSRENLEQIQQDIQNQCNLVHQHYEPILRNHATSPDIVNRMDACAALTAEIIDLVSKRLETIGEDYNEELVKERVRQVLNKDEYGSIFGCTKTNTVMSESSLGSGNQSKTSSKISSKRAEAEAELAAKQEQAKAMQEIHDQQAKLNKMESEWKLSEAKMLAEIKQREVEMQLKLEEERKRLHQLQVDKEVKVAAARVKVYNDLEGISQFGDKEIDSSIHRFQLNPEAELFLPQQTFKAEHEAQPSQNNVSLAQAIADSLSTHRLPVPEPMIFAGDPLKFIDWKMSFIALIERKPLPPGEKMFYLKKYLVGEARKAVEGYFYRNSEDAYHGAWKVLQDRYGNSFILQKAFRDKLMRWPKIGINDPLALRDFTDFLQGCAEAMPHIKGLSILNDCEENYKLLKKLPEWVVHKWNRIVTEELDASGDYPSFKCFTEFLQKETRIACNPITSPFMNMKNSDEKFPKRAKALSTKTDVKEFSSKGLNTSSVKSKVSCIVCKDENHSIVQCSAFGEKTIEDKKNFIQENQLCYGCLRKGHIVKKCRRRHKCGTCGRNHPTCLHEERHMVSPKPLNKTSTEVQASQEVQKVMAHALTQSSSATSSIVPVLISTVEEPQREVLTYALLDTQSDSTFILEDLLDDLNAVKQPVQLRLSTMTAVDTITASNRVCGLQVRGLQAANSIQLRQAYTRDFIPVDKSYIPTKSTALEWPHLKHLANQLPPLQNCEVGLLIGYDCPSALAPLEVIIGHENEPFAQRTELGWSIIGLSNPHLDRQGNQSFVHRVAVKEIFVPSPNDVLKILESDFNEKGYEDKSVSQEDVRFIQHLSTNIKQKDNGHYELPLPFKSISQPSLPNNRRLAVARLQQLKKKLKSNKQYSDDYKVFMKEVVDKGDAELAPEISEGETVWYIPHHGVYHPQKPGKLRVVFDCSAKFSGISLNDTLLTGPDLINSLVGVLCRFRKELVAVTCDIEKMFHQFLVPPDERNYLRFLWWEDGDWEKEPQDYRMTVHLFGATSSPGCANFGLKYLAQQYEVKHPTASEFVKRNFYVDDGLASVRSIDEAKELITDAQALCKQGGLRLHKFNSNKEDVLCCIDPSERDIVSKPLNLNPEATPTGRVLGVQWSTRDDNFQFNINYKDQPSTRRGILSVISSLFDPIGFVAPFILQGKCILQELCRKNIGWDDQLPEDMYSRWEDWKGGLQRLKEVVIPRCYHPDTFDEIIETELHHFSDASNIGYGACSYLRFKNDKGKMHCSLVMAKARVAPTKVTSIPRLELAAAVLSAKISVMLKTELEMKIDREFFWTDSQVVLAYINNEARRFHVFVANRVQLIRDITDPSLWYYINTLENPADHASRGFHASDIATSTWLRGPKFLWEQEVNPTPHTSANLLVGDPEVKPVQTFVTTVSDSSDILSRFRRFSCWSMLLKVVARIKRLGLKKKCSTDHITVEERQRAAEVVIKLMQQEAFSKEMRMIENANALPNSSALYQLDPVLDKGLLRVGGRLKKSSLSQDLKHPVILPRDSYITKLILSHYHAKICHQGRTQTQMQLRMNGFWVIGGSKSVAKLIHKCVQCRRLRRPTEEQRMAELPKERVEVSAPFTFCGMDCFGPFVVKRARKEYKRYGLIFTCLSSRAVHIEMIEDLSTDAFINALRCFISLRGAVCKLYCDQGTNFVGARNEFKDCLKQVDIKTLEVFLAEKQCEFAFNAPSASHTGGVWERQIRTVRSVLNATIALCPGRLDDASLRTLFYEAMAIVNSRPLTVDGINDPNSLEPLTPNHLILMKSDVALPPPGKFVKEDMYATKRWRRVQYLVEQFWSRWKKEYLLNISTRQKWHTPRRNLRVNDVVIIKEDMLPRSQWQLGRVVETVKESDGFVRRVKVRVAERKLTNKRNQAPKLSIIERPIQKLVVLLEED</sequence>
<keyword evidence="1" id="KW-1185">Reference proteome</keyword>
<gene>
    <name evidence="2" type="primary">LOC141376562</name>
</gene>
<accession>A0AC58GSE7</accession>